<dbReference type="InterPro" id="IPR036866">
    <property type="entry name" value="RibonucZ/Hydroxyglut_hydro"/>
</dbReference>
<evidence type="ECO:0000313" key="4">
    <source>
        <dbReference type="Proteomes" id="UP001596222"/>
    </source>
</evidence>
<organism evidence="3 4">
    <name type="scientific">Streptomyces aureoversilis</name>
    <dbReference type="NCBI Taxonomy" id="67277"/>
    <lineage>
        <taxon>Bacteria</taxon>
        <taxon>Bacillati</taxon>
        <taxon>Actinomycetota</taxon>
        <taxon>Actinomycetes</taxon>
        <taxon>Kitasatosporales</taxon>
        <taxon>Streptomycetaceae</taxon>
        <taxon>Streptomyces</taxon>
    </lineage>
</organism>
<dbReference type="CDD" id="cd07727">
    <property type="entry name" value="YmaE-like_MBL-fold"/>
    <property type="match status" value="1"/>
</dbReference>
<dbReference type="SMART" id="SM00849">
    <property type="entry name" value="Lactamase_B"/>
    <property type="match status" value="1"/>
</dbReference>
<dbReference type="PANTHER" id="PTHR42773:SF1">
    <property type="entry name" value="METALLO-BETA-LACTAMASE FAMILY PROTEIN"/>
    <property type="match status" value="1"/>
</dbReference>
<name>A0ABV9ZZX6_9ACTN</name>
<accession>A0ABV9ZZX6</accession>
<evidence type="ECO:0000259" key="2">
    <source>
        <dbReference type="SMART" id="SM00849"/>
    </source>
</evidence>
<dbReference type="SUPFAM" id="SSF56281">
    <property type="entry name" value="Metallo-hydrolase/oxidoreductase"/>
    <property type="match status" value="1"/>
</dbReference>
<dbReference type="Pfam" id="PF00753">
    <property type="entry name" value="Lactamase_B"/>
    <property type="match status" value="1"/>
</dbReference>
<dbReference type="EMBL" id="JBHSKJ010000004">
    <property type="protein sequence ID" value="MFC5144899.1"/>
    <property type="molecule type" value="Genomic_DNA"/>
</dbReference>
<feature type="domain" description="Metallo-beta-lactamase" evidence="2">
    <location>
        <begin position="112"/>
        <end position="272"/>
    </location>
</feature>
<dbReference type="Proteomes" id="UP001596222">
    <property type="component" value="Unassembled WGS sequence"/>
</dbReference>
<dbReference type="Gene3D" id="3.30.70.20">
    <property type="match status" value="1"/>
</dbReference>
<proteinExistence type="predicted"/>
<dbReference type="InterPro" id="IPR001279">
    <property type="entry name" value="Metallo-B-lactamas"/>
</dbReference>
<feature type="region of interest" description="Disordered" evidence="1">
    <location>
        <begin position="53"/>
        <end position="93"/>
    </location>
</feature>
<protein>
    <submittedName>
        <fullName evidence="3">MBL fold metallo-hydrolase</fullName>
    </submittedName>
</protein>
<dbReference type="PANTHER" id="PTHR42773">
    <property type="entry name" value="METALLO-BETA-LACTAMASE-RELATED"/>
    <property type="match status" value="1"/>
</dbReference>
<keyword evidence="4" id="KW-1185">Reference proteome</keyword>
<dbReference type="Pfam" id="PF13370">
    <property type="entry name" value="Fer4_13"/>
    <property type="match status" value="1"/>
</dbReference>
<evidence type="ECO:0000313" key="3">
    <source>
        <dbReference type="EMBL" id="MFC5144899.1"/>
    </source>
</evidence>
<dbReference type="Gene3D" id="3.60.15.10">
    <property type="entry name" value="Ribonuclease Z/Hydroxyacylglutathione hydrolase-like"/>
    <property type="match status" value="1"/>
</dbReference>
<gene>
    <name evidence="3" type="ORF">ACFPP6_09475</name>
</gene>
<comment type="caution">
    <text evidence="3">The sequence shown here is derived from an EMBL/GenBank/DDBJ whole genome shotgun (WGS) entry which is preliminary data.</text>
</comment>
<evidence type="ECO:0000256" key="1">
    <source>
        <dbReference type="SAM" id="MobiDB-lite"/>
    </source>
</evidence>
<dbReference type="RefSeq" id="WP_382039047.1">
    <property type="nucleotide sequence ID" value="NZ_JBHSKJ010000004.1"/>
</dbReference>
<sequence length="309" mass="34034">MHEKSLESDWYIDERCTNCDVARQLAPDLIGEADGRSVLLRQPRNPSEQAQLDAAAHACPTRSIRPSTRRLDASSDPFPMALDDTDTGTSTGGTGTGGTVYLCGHNSPHTAGANAYLLRRPGGTLMMVDTPRWGPALAARYAQLGPVTDVLLTHRDHAAHGRRYADHFGARLWIHEGDLEAAPDADRILRGTEPVDIAEGVTAHPLPGHTRGSVLYLADDRYCFSGDSFYWSRTTADLEVAHSVTWYSIEELAASLARTAGRLRFEWVLPGHGDRRHLPADAMARRLRDLTARVGELRPRPIDFAALRW</sequence>
<reference evidence="4" key="1">
    <citation type="journal article" date="2019" name="Int. J. Syst. Evol. Microbiol.">
        <title>The Global Catalogue of Microorganisms (GCM) 10K type strain sequencing project: providing services to taxonomists for standard genome sequencing and annotation.</title>
        <authorList>
            <consortium name="The Broad Institute Genomics Platform"/>
            <consortium name="The Broad Institute Genome Sequencing Center for Infectious Disease"/>
            <person name="Wu L."/>
            <person name="Ma J."/>
        </authorList>
    </citation>
    <scope>NUCLEOTIDE SEQUENCE [LARGE SCALE GENOMIC DNA]</scope>
    <source>
        <strain evidence="4">CGMCC 4.1641</strain>
    </source>
</reference>